<organism evidence="3">
    <name type="scientific">uncultured prokaryote</name>
    <dbReference type="NCBI Taxonomy" id="198431"/>
    <lineage>
        <taxon>unclassified sequences</taxon>
        <taxon>environmental samples</taxon>
    </lineage>
</organism>
<accession>A0A0H5PY73</accession>
<dbReference type="AlphaFoldDB" id="A0A0H5PY73"/>
<dbReference type="EMBL" id="LN852989">
    <property type="protein sequence ID" value="CRY94676.1"/>
    <property type="molecule type" value="Genomic_DNA"/>
</dbReference>
<dbReference type="SUPFAM" id="SSF48452">
    <property type="entry name" value="TPR-like"/>
    <property type="match status" value="2"/>
</dbReference>
<dbReference type="Pfam" id="PF13432">
    <property type="entry name" value="TPR_16"/>
    <property type="match status" value="2"/>
</dbReference>
<proteinExistence type="predicted"/>
<reference evidence="3" key="1">
    <citation type="submission" date="2015-06" db="EMBL/GenBank/DDBJ databases">
        <authorList>
            <person name="Joergensen T."/>
        </authorList>
    </citation>
    <scope>NUCLEOTIDE SEQUENCE</scope>
    <source>
        <strain evidence="3">RGRH0319</strain>
    </source>
</reference>
<dbReference type="SMART" id="SM00028">
    <property type="entry name" value="TPR"/>
    <property type="match status" value="4"/>
</dbReference>
<dbReference type="InterPro" id="IPR051012">
    <property type="entry name" value="CellSynth/LPSAsmb/PSIAsmb"/>
</dbReference>
<evidence type="ECO:0000256" key="1">
    <source>
        <dbReference type="ARBA" id="ARBA00022737"/>
    </source>
</evidence>
<protein>
    <submittedName>
        <fullName evidence="3">Uncharacterized protein</fullName>
    </submittedName>
</protein>
<name>A0A0H5PY73_9ZZZZ</name>
<evidence type="ECO:0000256" key="2">
    <source>
        <dbReference type="ARBA" id="ARBA00022803"/>
    </source>
</evidence>
<dbReference type="Pfam" id="PF13181">
    <property type="entry name" value="TPR_8"/>
    <property type="match status" value="1"/>
</dbReference>
<dbReference type="InterPro" id="IPR019734">
    <property type="entry name" value="TPR_rpt"/>
</dbReference>
<sequence length="379" mass="43809">MRKTFLFIIATVWSLGMLAGTPAMETAYNRLLVRFEQRDGDLQNELKTYLQQYPYSTYKDEIHFMSGVLYAEKGKWKNAAKALEQADYKALSRPHQPDYQFYRGYTNLMLQEYERAITYFSLLRKSSNPYTQKATYYYAYCQYKLKRYDKALPALLSLENAGDYQATVPYFIVQSYYAQGDLVETQARAEALLADPSEDANRGELHRMLGEIYYRKGDYKKAVTQLKAYEQAAGEAVPLVRNDIYLLGMAEYLTGAYQEAVKYLKQVQQQRDTVSESTCLTLGNAYRTLGQQEQAKLSYQAAMAYQLTPRVTEEARYNYTLCTYESSTALGESVKAFTSFLKDYPKEHRRLGSGLRQRRDDQGQRMDERVVVGRCAMGY</sequence>
<keyword evidence="1" id="KW-0677">Repeat</keyword>
<dbReference type="Gene3D" id="1.25.40.10">
    <property type="entry name" value="Tetratricopeptide repeat domain"/>
    <property type="match status" value="3"/>
</dbReference>
<dbReference type="PANTHER" id="PTHR45586">
    <property type="entry name" value="TPR REPEAT-CONTAINING PROTEIN PA4667"/>
    <property type="match status" value="1"/>
</dbReference>
<keyword evidence="2" id="KW-0802">TPR repeat</keyword>
<reference evidence="3" key="2">
    <citation type="submission" date="2015-07" db="EMBL/GenBank/DDBJ databases">
        <title>Plasmids, circular viruses and viroids from rat gut.</title>
        <authorList>
            <person name="Jorgensen T.J."/>
            <person name="Hansen M.A."/>
            <person name="Xu Z."/>
            <person name="Tabak M.A."/>
            <person name="Sorensen S.J."/>
            <person name="Hansen L.H."/>
        </authorList>
    </citation>
    <scope>NUCLEOTIDE SEQUENCE</scope>
    <source>
        <strain evidence="3">RGRH0319</strain>
    </source>
</reference>
<dbReference type="InterPro" id="IPR011990">
    <property type="entry name" value="TPR-like_helical_dom_sf"/>
</dbReference>
<dbReference type="PANTHER" id="PTHR45586:SF1">
    <property type="entry name" value="LIPOPOLYSACCHARIDE ASSEMBLY PROTEIN B"/>
    <property type="match status" value="1"/>
</dbReference>
<evidence type="ECO:0000313" key="3">
    <source>
        <dbReference type="EMBL" id="CRY94676.1"/>
    </source>
</evidence>